<evidence type="ECO:0000256" key="4">
    <source>
        <dbReference type="ARBA" id="ARBA00022989"/>
    </source>
</evidence>
<evidence type="ECO:0000313" key="9">
    <source>
        <dbReference type="Proteomes" id="UP000539052"/>
    </source>
</evidence>
<evidence type="ECO:0000256" key="1">
    <source>
        <dbReference type="ARBA" id="ARBA00004651"/>
    </source>
</evidence>
<evidence type="ECO:0000256" key="5">
    <source>
        <dbReference type="ARBA" id="ARBA00023136"/>
    </source>
</evidence>
<dbReference type="InterPro" id="IPR015414">
    <property type="entry name" value="TMEM64"/>
</dbReference>
<evidence type="ECO:0000259" key="7">
    <source>
        <dbReference type="Pfam" id="PF09335"/>
    </source>
</evidence>
<evidence type="ECO:0000256" key="2">
    <source>
        <dbReference type="ARBA" id="ARBA00022475"/>
    </source>
</evidence>
<keyword evidence="2 6" id="KW-1003">Cell membrane</keyword>
<protein>
    <recommendedName>
        <fullName evidence="6">TVP38/TMEM64 family membrane protein</fullName>
    </recommendedName>
</protein>
<gene>
    <name evidence="8" type="ORF">G9470_26210</name>
</gene>
<proteinExistence type="inferred from homology"/>
<feature type="transmembrane region" description="Helical" evidence="6">
    <location>
        <begin position="12"/>
        <end position="29"/>
    </location>
</feature>
<keyword evidence="4 6" id="KW-1133">Transmembrane helix</keyword>
<dbReference type="Proteomes" id="UP000539052">
    <property type="component" value="Unassembled WGS sequence"/>
</dbReference>
<feature type="transmembrane region" description="Helical" evidence="6">
    <location>
        <begin position="49"/>
        <end position="81"/>
    </location>
</feature>
<dbReference type="InterPro" id="IPR032816">
    <property type="entry name" value="VTT_dom"/>
</dbReference>
<reference evidence="8 9" key="1">
    <citation type="submission" date="2020-03" db="EMBL/GenBank/DDBJ databases">
        <title>Genome Sequence of industrial isolate, B5A.</title>
        <authorList>
            <person name="Sharma S."/>
            <person name="Patil P.B."/>
            <person name="Korpole S."/>
        </authorList>
    </citation>
    <scope>NUCLEOTIDE SEQUENCE [LARGE SCALE GENOMIC DNA]</scope>
    <source>
        <strain evidence="8 9">PI-S10-B5A</strain>
    </source>
</reference>
<evidence type="ECO:0000313" key="8">
    <source>
        <dbReference type="EMBL" id="NNJ33252.1"/>
    </source>
</evidence>
<name>A0ABX1VXW1_9FIRM</name>
<keyword evidence="3 6" id="KW-0812">Transmembrane</keyword>
<feature type="transmembrane region" description="Helical" evidence="6">
    <location>
        <begin position="137"/>
        <end position="157"/>
    </location>
</feature>
<comment type="caution">
    <text evidence="6">Lacks conserved residue(s) required for the propagation of feature annotation.</text>
</comment>
<comment type="caution">
    <text evidence="8">The sequence shown here is derived from an EMBL/GenBank/DDBJ whole genome shotgun (WGS) entry which is preliminary data.</text>
</comment>
<feature type="transmembrane region" description="Helical" evidence="6">
    <location>
        <begin position="88"/>
        <end position="108"/>
    </location>
</feature>
<evidence type="ECO:0000256" key="6">
    <source>
        <dbReference type="RuleBase" id="RU366058"/>
    </source>
</evidence>
<comment type="similarity">
    <text evidence="6">Belongs to the TVP38/TMEM64 family.</text>
</comment>
<keyword evidence="9" id="KW-1185">Reference proteome</keyword>
<keyword evidence="5 6" id="KW-0472">Membrane</keyword>
<dbReference type="PANTHER" id="PTHR12677:SF49">
    <property type="entry name" value="TVP38_TMEM64 FAMILY MEMBRANE PROTEIN"/>
    <property type="match status" value="1"/>
</dbReference>
<organism evidence="8 9">
    <name type="scientific">Lacrimispora defluvii</name>
    <dbReference type="NCBI Taxonomy" id="2719233"/>
    <lineage>
        <taxon>Bacteria</taxon>
        <taxon>Bacillati</taxon>
        <taxon>Bacillota</taxon>
        <taxon>Clostridia</taxon>
        <taxon>Lachnospirales</taxon>
        <taxon>Lachnospiraceae</taxon>
        <taxon>Lacrimispora</taxon>
    </lineage>
</organism>
<accession>A0ABX1VXW1</accession>
<dbReference type="PANTHER" id="PTHR12677">
    <property type="entry name" value="GOLGI APPARATUS MEMBRANE PROTEIN TVP38-RELATED"/>
    <property type="match status" value="1"/>
</dbReference>
<dbReference type="EMBL" id="JAAOXG010000094">
    <property type="protein sequence ID" value="NNJ33252.1"/>
    <property type="molecule type" value="Genomic_DNA"/>
</dbReference>
<evidence type="ECO:0000256" key="3">
    <source>
        <dbReference type="ARBA" id="ARBA00022692"/>
    </source>
</evidence>
<dbReference type="Pfam" id="PF09335">
    <property type="entry name" value="VTT_dom"/>
    <property type="match status" value="1"/>
</dbReference>
<feature type="domain" description="VTT" evidence="7">
    <location>
        <begin position="68"/>
        <end position="183"/>
    </location>
</feature>
<sequence length="197" mass="21939">MKRKNTRKVMNVTMIVITIITLCFVVYGVKNNLFSSQGSLETFVVKFGIWAPLIFMIFQAIQVVFPIIPGGISLLAGVFIFGPVNGFIYNYIGIITGSAIAFLLAKYYGTPLLEVLFGKKLKSKYLKWADNKKFPKLFAIAIFMPVAPDDFLCYLAGTTNMRFRSFLTTILLGKPLSIAAYSFGLNVALTHLPFLAH</sequence>
<comment type="subcellular location">
    <subcellularLocation>
        <location evidence="1 6">Cell membrane</location>
        <topology evidence="1 6">Multi-pass membrane protein</topology>
    </subcellularLocation>
</comment>